<protein>
    <submittedName>
        <fullName evidence="3">Uncharacterized protein</fullName>
    </submittedName>
</protein>
<dbReference type="EMBL" id="QGKW02001911">
    <property type="protein sequence ID" value="KAF2568423.1"/>
    <property type="molecule type" value="Genomic_DNA"/>
</dbReference>
<dbReference type="Proteomes" id="UP000712281">
    <property type="component" value="Unassembled WGS sequence"/>
</dbReference>
<evidence type="ECO:0000256" key="2">
    <source>
        <dbReference type="SAM" id="MobiDB-lite"/>
    </source>
</evidence>
<dbReference type="AlphaFoldDB" id="A0A8S9IG81"/>
<accession>A0A8S9IG81</accession>
<evidence type="ECO:0000313" key="3">
    <source>
        <dbReference type="EMBL" id="KAF2568423.1"/>
    </source>
</evidence>
<sequence length="185" mass="21047">MIKEMEEVLKEKKEEVKKVLKEKKEELKKVTKEMEEDLKKVTKGVTEKLKEFEDTIQQAQEELDRELRDLSGDGVKKITEADEKPLEQAMSCLKLEEALKDPADASASAQVLNQRPKRELRDLSGDGVKKITEADEKPLEQAMSCLKLEEALKDPADASASAQVLNQRPKRVTKPNPRYKGSEWV</sequence>
<feature type="region of interest" description="Disordered" evidence="2">
    <location>
        <begin position="156"/>
        <end position="185"/>
    </location>
</feature>
<keyword evidence="1" id="KW-0175">Coiled coil</keyword>
<reference evidence="3" key="1">
    <citation type="submission" date="2019-12" db="EMBL/GenBank/DDBJ databases">
        <title>Genome sequencing and annotation of Brassica cretica.</title>
        <authorList>
            <person name="Studholme D.J."/>
            <person name="Sarris P.F."/>
        </authorList>
    </citation>
    <scope>NUCLEOTIDE SEQUENCE</scope>
    <source>
        <strain evidence="3">PFS-001/15</strain>
        <tissue evidence="3">Leaf</tissue>
    </source>
</reference>
<gene>
    <name evidence="3" type="ORF">F2Q68_00027436</name>
</gene>
<name>A0A8S9IG81_BRACR</name>
<evidence type="ECO:0000313" key="4">
    <source>
        <dbReference type="Proteomes" id="UP000712281"/>
    </source>
</evidence>
<comment type="caution">
    <text evidence="3">The sequence shown here is derived from an EMBL/GenBank/DDBJ whole genome shotgun (WGS) entry which is preliminary data.</text>
</comment>
<organism evidence="3 4">
    <name type="scientific">Brassica cretica</name>
    <name type="common">Mustard</name>
    <dbReference type="NCBI Taxonomy" id="69181"/>
    <lineage>
        <taxon>Eukaryota</taxon>
        <taxon>Viridiplantae</taxon>
        <taxon>Streptophyta</taxon>
        <taxon>Embryophyta</taxon>
        <taxon>Tracheophyta</taxon>
        <taxon>Spermatophyta</taxon>
        <taxon>Magnoliopsida</taxon>
        <taxon>eudicotyledons</taxon>
        <taxon>Gunneridae</taxon>
        <taxon>Pentapetalae</taxon>
        <taxon>rosids</taxon>
        <taxon>malvids</taxon>
        <taxon>Brassicales</taxon>
        <taxon>Brassicaceae</taxon>
        <taxon>Brassiceae</taxon>
        <taxon>Brassica</taxon>
    </lineage>
</organism>
<feature type="region of interest" description="Disordered" evidence="2">
    <location>
        <begin position="103"/>
        <end position="136"/>
    </location>
</feature>
<proteinExistence type="predicted"/>
<feature type="compositionally biased region" description="Basic and acidic residues" evidence="2">
    <location>
        <begin position="116"/>
        <end position="136"/>
    </location>
</feature>
<evidence type="ECO:0000256" key="1">
    <source>
        <dbReference type="SAM" id="Coils"/>
    </source>
</evidence>
<feature type="coiled-coil region" evidence="1">
    <location>
        <begin position="2"/>
        <end position="69"/>
    </location>
</feature>